<evidence type="ECO:0000313" key="3">
    <source>
        <dbReference type="Proteomes" id="UP000559027"/>
    </source>
</evidence>
<evidence type="ECO:0000256" key="1">
    <source>
        <dbReference type="SAM" id="Phobius"/>
    </source>
</evidence>
<keyword evidence="3" id="KW-1185">Reference proteome</keyword>
<organism evidence="2 3">
    <name type="scientific">Leucocoprinus leucothites</name>
    <dbReference type="NCBI Taxonomy" id="201217"/>
    <lineage>
        <taxon>Eukaryota</taxon>
        <taxon>Fungi</taxon>
        <taxon>Dikarya</taxon>
        <taxon>Basidiomycota</taxon>
        <taxon>Agaricomycotina</taxon>
        <taxon>Agaricomycetes</taxon>
        <taxon>Agaricomycetidae</taxon>
        <taxon>Agaricales</taxon>
        <taxon>Agaricineae</taxon>
        <taxon>Agaricaceae</taxon>
        <taxon>Leucocoprinus</taxon>
    </lineage>
</organism>
<gene>
    <name evidence="2" type="ORF">D9756_005135</name>
</gene>
<accession>A0A8H5G978</accession>
<feature type="transmembrane region" description="Helical" evidence="1">
    <location>
        <begin position="70"/>
        <end position="90"/>
    </location>
</feature>
<feature type="transmembrane region" description="Helical" evidence="1">
    <location>
        <begin position="39"/>
        <end position="58"/>
    </location>
</feature>
<keyword evidence="1" id="KW-1133">Transmembrane helix</keyword>
<keyword evidence="1" id="KW-0812">Transmembrane</keyword>
<dbReference type="Proteomes" id="UP000559027">
    <property type="component" value="Unassembled WGS sequence"/>
</dbReference>
<reference evidence="2 3" key="1">
    <citation type="journal article" date="2020" name="ISME J.">
        <title>Uncovering the hidden diversity of litter-decomposition mechanisms in mushroom-forming fungi.</title>
        <authorList>
            <person name="Floudas D."/>
            <person name="Bentzer J."/>
            <person name="Ahren D."/>
            <person name="Johansson T."/>
            <person name="Persson P."/>
            <person name="Tunlid A."/>
        </authorList>
    </citation>
    <scope>NUCLEOTIDE SEQUENCE [LARGE SCALE GENOMIC DNA]</scope>
    <source>
        <strain evidence="2 3">CBS 146.42</strain>
    </source>
</reference>
<protein>
    <submittedName>
        <fullName evidence="2">Uncharacterized protein</fullName>
    </submittedName>
</protein>
<dbReference type="EMBL" id="JAACJO010000003">
    <property type="protein sequence ID" value="KAF5360643.1"/>
    <property type="molecule type" value="Genomic_DNA"/>
</dbReference>
<keyword evidence="1" id="KW-0472">Membrane</keyword>
<comment type="caution">
    <text evidence="2">The sequence shown here is derived from an EMBL/GenBank/DDBJ whole genome shotgun (WGS) entry which is preliminary data.</text>
</comment>
<name>A0A8H5G978_9AGAR</name>
<sequence>MVPTIHISAVPHIPGPWRELFQQMSAFHLVASKFSESNSLLVVYTTAIQLLLIVRLQALYQKDRRDSIPLAEILAALQAFVTIGISMTLAPAVSPYTSVSLGCLIRTDIIPGSFGKIDHATGDNG</sequence>
<proteinExistence type="predicted"/>
<dbReference type="AlphaFoldDB" id="A0A8H5G978"/>
<evidence type="ECO:0000313" key="2">
    <source>
        <dbReference type="EMBL" id="KAF5360643.1"/>
    </source>
</evidence>